<dbReference type="EMBL" id="MN740041">
    <property type="protein sequence ID" value="QHT85402.1"/>
    <property type="molecule type" value="Genomic_DNA"/>
</dbReference>
<protein>
    <submittedName>
        <fullName evidence="1">Uncharacterized protein</fullName>
    </submittedName>
</protein>
<accession>A0A6C0HY27</accession>
<sequence>MGFKKVDHVNMEYNKEYKIGDSFRGIYKGRQWTEYAYPRHGWGCHLEFENIRYLDKQLFVPIMVFSTSVSFSEFFSEKKAIQSCMEHRAVNLILRQIIGDDTFSWVGDESPTTPL</sequence>
<reference evidence="1" key="1">
    <citation type="journal article" date="2020" name="Nature">
        <title>Giant virus diversity and host interactions through global metagenomics.</title>
        <authorList>
            <person name="Schulz F."/>
            <person name="Roux S."/>
            <person name="Paez-Espino D."/>
            <person name="Jungbluth S."/>
            <person name="Walsh D.A."/>
            <person name="Denef V.J."/>
            <person name="McMahon K.D."/>
            <person name="Konstantinidis K.T."/>
            <person name="Eloe-Fadrosh E.A."/>
            <person name="Kyrpides N.C."/>
            <person name="Woyke T."/>
        </authorList>
    </citation>
    <scope>NUCLEOTIDE SEQUENCE</scope>
    <source>
        <strain evidence="1">GVMAG-M-3300023184-17</strain>
    </source>
</reference>
<organism evidence="1">
    <name type="scientific">viral metagenome</name>
    <dbReference type="NCBI Taxonomy" id="1070528"/>
    <lineage>
        <taxon>unclassified sequences</taxon>
        <taxon>metagenomes</taxon>
        <taxon>organismal metagenomes</taxon>
    </lineage>
</organism>
<proteinExistence type="predicted"/>
<evidence type="ECO:0000313" key="1">
    <source>
        <dbReference type="EMBL" id="QHT85402.1"/>
    </source>
</evidence>
<name>A0A6C0HY27_9ZZZZ</name>
<dbReference type="AlphaFoldDB" id="A0A6C0HY27"/>